<protein>
    <recommendedName>
        <fullName evidence="7">TLC domain-containing protein</fullName>
    </recommendedName>
</protein>
<proteinExistence type="predicted"/>
<feature type="domain" description="TLC" evidence="7">
    <location>
        <begin position="73"/>
        <end position="287"/>
    </location>
</feature>
<dbReference type="InterPro" id="IPR016439">
    <property type="entry name" value="Lag1/Lac1-like"/>
</dbReference>
<dbReference type="EMBL" id="GGEC01034855">
    <property type="protein sequence ID" value="MBX15339.1"/>
    <property type="molecule type" value="Transcribed_RNA"/>
</dbReference>
<sequence length="308" mass="36406">MGLLEYTKSIDWEHESYPDYSDYVVLPLFALFFPSVRFFLDRFVFERVGRRLIFGKGHKALDLKTEERRKKIRKFKESAWKCVYFLSAEVLALYVTYDEPWFTNTKNFWVGPGDQVWPNQKMRLKLKGLYMYAAGFYTYSIFALIFWETRRSDFGVSMGHHVATVILIVLSYIFRFARVGSVVLAIHDASDVFLEVGKMSKYSGAEGFASFIFVLFVVSWILLRLIYFPFWVIWSTSYEVVQTLDKEKHAVDGAIYYYIFNTLLFCLLVLHIYWWVLIYRMLVKQIQARGQLSDDVRSDSEGEDEHED</sequence>
<dbReference type="GO" id="GO:0046513">
    <property type="term" value="P:ceramide biosynthetic process"/>
    <property type="evidence" value="ECO:0007669"/>
    <property type="project" value="InterPro"/>
</dbReference>
<dbReference type="PROSITE" id="PS50922">
    <property type="entry name" value="TLC"/>
    <property type="match status" value="1"/>
</dbReference>
<feature type="transmembrane region" description="Helical" evidence="6">
    <location>
        <begin position="208"/>
        <end position="234"/>
    </location>
</feature>
<evidence type="ECO:0000256" key="1">
    <source>
        <dbReference type="ARBA" id="ARBA00004477"/>
    </source>
</evidence>
<evidence type="ECO:0000256" key="3">
    <source>
        <dbReference type="ARBA" id="ARBA00022989"/>
    </source>
</evidence>
<dbReference type="SMART" id="SM00724">
    <property type="entry name" value="TLC"/>
    <property type="match status" value="1"/>
</dbReference>
<dbReference type="GO" id="GO:0050291">
    <property type="term" value="F:sphingosine N-acyltransferase activity"/>
    <property type="evidence" value="ECO:0007669"/>
    <property type="project" value="InterPro"/>
</dbReference>
<feature type="transmembrane region" description="Helical" evidence="6">
    <location>
        <begin position="154"/>
        <end position="173"/>
    </location>
</feature>
<dbReference type="PANTHER" id="PTHR12560:SF49">
    <property type="entry name" value="CERAMIDE SYNTHASE 1 LOH3"/>
    <property type="match status" value="1"/>
</dbReference>
<dbReference type="InterPro" id="IPR006634">
    <property type="entry name" value="TLC-dom"/>
</dbReference>
<feature type="transmembrane region" description="Helical" evidence="6">
    <location>
        <begin position="254"/>
        <end position="279"/>
    </location>
</feature>
<reference evidence="8" key="1">
    <citation type="submission" date="2018-02" db="EMBL/GenBank/DDBJ databases">
        <title>Rhizophora mucronata_Transcriptome.</title>
        <authorList>
            <person name="Meera S.P."/>
            <person name="Sreeshan A."/>
            <person name="Augustine A."/>
        </authorList>
    </citation>
    <scope>NUCLEOTIDE SEQUENCE</scope>
    <source>
        <tissue evidence="8">Leaf</tissue>
    </source>
</reference>
<evidence type="ECO:0000259" key="7">
    <source>
        <dbReference type="PROSITE" id="PS50922"/>
    </source>
</evidence>
<comment type="subcellular location">
    <subcellularLocation>
        <location evidence="1">Endoplasmic reticulum membrane</location>
        <topology evidence="1">Multi-pass membrane protein</topology>
    </subcellularLocation>
</comment>
<name>A0A2P2LBJ6_RHIMU</name>
<feature type="transmembrane region" description="Helical" evidence="6">
    <location>
        <begin position="20"/>
        <end position="40"/>
    </location>
</feature>
<dbReference type="Pfam" id="PF03798">
    <property type="entry name" value="TRAM_LAG1_CLN8"/>
    <property type="match status" value="1"/>
</dbReference>
<accession>A0A2P2LBJ6</accession>
<keyword evidence="4 5" id="KW-0472">Membrane</keyword>
<evidence type="ECO:0000256" key="4">
    <source>
        <dbReference type="ARBA" id="ARBA00023136"/>
    </source>
</evidence>
<feature type="transmembrane region" description="Helical" evidence="6">
    <location>
        <begin position="129"/>
        <end position="147"/>
    </location>
</feature>
<dbReference type="AlphaFoldDB" id="A0A2P2LBJ6"/>
<dbReference type="PANTHER" id="PTHR12560">
    <property type="entry name" value="LONGEVITY ASSURANCE FACTOR 1 LAG1"/>
    <property type="match status" value="1"/>
</dbReference>
<feature type="transmembrane region" description="Helical" evidence="6">
    <location>
        <begin position="78"/>
        <end position="97"/>
    </location>
</feature>
<evidence type="ECO:0000256" key="6">
    <source>
        <dbReference type="SAM" id="Phobius"/>
    </source>
</evidence>
<evidence type="ECO:0000313" key="8">
    <source>
        <dbReference type="EMBL" id="MBX15339.1"/>
    </source>
</evidence>
<evidence type="ECO:0000256" key="5">
    <source>
        <dbReference type="PROSITE-ProRule" id="PRU00205"/>
    </source>
</evidence>
<evidence type="ECO:0000256" key="2">
    <source>
        <dbReference type="ARBA" id="ARBA00022692"/>
    </source>
</evidence>
<keyword evidence="2 5" id="KW-0812">Transmembrane</keyword>
<dbReference type="GO" id="GO:0005789">
    <property type="term" value="C:endoplasmic reticulum membrane"/>
    <property type="evidence" value="ECO:0007669"/>
    <property type="project" value="UniProtKB-SubCell"/>
</dbReference>
<organism evidence="8">
    <name type="scientific">Rhizophora mucronata</name>
    <name type="common">Asiatic mangrove</name>
    <dbReference type="NCBI Taxonomy" id="61149"/>
    <lineage>
        <taxon>Eukaryota</taxon>
        <taxon>Viridiplantae</taxon>
        <taxon>Streptophyta</taxon>
        <taxon>Embryophyta</taxon>
        <taxon>Tracheophyta</taxon>
        <taxon>Spermatophyta</taxon>
        <taxon>Magnoliopsida</taxon>
        <taxon>eudicotyledons</taxon>
        <taxon>Gunneridae</taxon>
        <taxon>Pentapetalae</taxon>
        <taxon>rosids</taxon>
        <taxon>fabids</taxon>
        <taxon>Malpighiales</taxon>
        <taxon>Rhizophoraceae</taxon>
        <taxon>Rhizophora</taxon>
    </lineage>
</organism>
<keyword evidence="3 6" id="KW-1133">Transmembrane helix</keyword>